<sequence>MESTQVVGTRAAAGSEGTTVDLVVAVAVDTSEGVVNAAARIMARLLIRRIEENFTNKTNKTLC</sequence>
<protein>
    <submittedName>
        <fullName evidence="1">Uncharacterized protein</fullName>
    </submittedName>
</protein>
<comment type="caution">
    <text evidence="1">The sequence shown here is derived from an EMBL/GenBank/DDBJ whole genome shotgun (WGS) entry which is preliminary data.</text>
</comment>
<evidence type="ECO:0000313" key="1">
    <source>
        <dbReference type="EMBL" id="DAD36396.1"/>
    </source>
</evidence>
<proteinExistence type="predicted"/>
<organism evidence="1 2">
    <name type="scientific">Nelumbo nucifera</name>
    <name type="common">Sacred lotus</name>
    <dbReference type="NCBI Taxonomy" id="4432"/>
    <lineage>
        <taxon>Eukaryota</taxon>
        <taxon>Viridiplantae</taxon>
        <taxon>Streptophyta</taxon>
        <taxon>Embryophyta</taxon>
        <taxon>Tracheophyta</taxon>
        <taxon>Spermatophyta</taxon>
        <taxon>Magnoliopsida</taxon>
        <taxon>Proteales</taxon>
        <taxon>Nelumbonaceae</taxon>
        <taxon>Nelumbo</taxon>
    </lineage>
</organism>
<evidence type="ECO:0000313" key="2">
    <source>
        <dbReference type="Proteomes" id="UP000607653"/>
    </source>
</evidence>
<dbReference type="AlphaFoldDB" id="A0A822Z074"/>
<dbReference type="EMBL" id="DUZY01000004">
    <property type="protein sequence ID" value="DAD36396.1"/>
    <property type="molecule type" value="Genomic_DNA"/>
</dbReference>
<dbReference type="Proteomes" id="UP000607653">
    <property type="component" value="Unassembled WGS sequence"/>
</dbReference>
<name>A0A822Z074_NELNU</name>
<gene>
    <name evidence="1" type="ORF">HUJ06_007037</name>
</gene>
<accession>A0A822Z074</accession>
<reference evidence="1 2" key="1">
    <citation type="journal article" date="2020" name="Mol. Biol. Evol.">
        <title>Distinct Expression and Methylation Patterns for Genes with Different Fates following a Single Whole-Genome Duplication in Flowering Plants.</title>
        <authorList>
            <person name="Shi T."/>
            <person name="Rahmani R.S."/>
            <person name="Gugger P.F."/>
            <person name="Wang M."/>
            <person name="Li H."/>
            <person name="Zhang Y."/>
            <person name="Li Z."/>
            <person name="Wang Q."/>
            <person name="Van de Peer Y."/>
            <person name="Marchal K."/>
            <person name="Chen J."/>
        </authorList>
    </citation>
    <scope>NUCLEOTIDE SEQUENCE [LARGE SCALE GENOMIC DNA]</scope>
    <source>
        <tissue evidence="1">Leaf</tissue>
    </source>
</reference>
<keyword evidence="2" id="KW-1185">Reference proteome</keyword>